<keyword evidence="3" id="KW-0964">Secreted</keyword>
<dbReference type="EMBL" id="PQFF01000202">
    <property type="protein sequence ID" value="RHZ75162.1"/>
    <property type="molecule type" value="Genomic_DNA"/>
</dbReference>
<dbReference type="SUPFAM" id="SSF52540">
    <property type="entry name" value="P-loop containing nucleoside triphosphate hydrolases"/>
    <property type="match status" value="1"/>
</dbReference>
<evidence type="ECO:0000259" key="4">
    <source>
        <dbReference type="Pfam" id="PF20147"/>
    </source>
</evidence>
<dbReference type="InterPro" id="IPR045379">
    <property type="entry name" value="Crinkler_N"/>
</dbReference>
<accession>A0A397IJW7</accession>
<feature type="domain" description="Crinkler effector protein N-terminal" evidence="4">
    <location>
        <begin position="3"/>
        <end position="102"/>
    </location>
</feature>
<comment type="subcellular location">
    <subcellularLocation>
        <location evidence="1">Host cell</location>
    </subcellularLocation>
    <subcellularLocation>
        <location evidence="2">Secreted</location>
    </subcellularLocation>
</comment>
<reference evidence="5 6" key="1">
    <citation type="submission" date="2018-08" db="EMBL/GenBank/DDBJ databases">
        <title>Genome and evolution of the arbuscular mycorrhizal fungus Diversispora epigaea (formerly Glomus versiforme) and its bacterial endosymbionts.</title>
        <authorList>
            <person name="Sun X."/>
            <person name="Fei Z."/>
            <person name="Harrison M."/>
        </authorList>
    </citation>
    <scope>NUCLEOTIDE SEQUENCE [LARGE SCALE GENOMIC DNA]</scope>
    <source>
        <strain evidence="5 6">IT104</strain>
    </source>
</reference>
<dbReference type="AlphaFoldDB" id="A0A397IJW7"/>
<proteinExistence type="predicted"/>
<dbReference type="Proteomes" id="UP000266861">
    <property type="component" value="Unassembled WGS sequence"/>
</dbReference>
<dbReference type="Pfam" id="PF20147">
    <property type="entry name" value="Crinkler"/>
    <property type="match status" value="1"/>
</dbReference>
<name>A0A397IJW7_9GLOM</name>
<organism evidence="5 6">
    <name type="scientific">Diversispora epigaea</name>
    <dbReference type="NCBI Taxonomy" id="1348612"/>
    <lineage>
        <taxon>Eukaryota</taxon>
        <taxon>Fungi</taxon>
        <taxon>Fungi incertae sedis</taxon>
        <taxon>Mucoromycota</taxon>
        <taxon>Glomeromycotina</taxon>
        <taxon>Glomeromycetes</taxon>
        <taxon>Diversisporales</taxon>
        <taxon>Diversisporaceae</taxon>
        <taxon>Diversispora</taxon>
    </lineage>
</organism>
<sequence>MSITLFCFIKGNFPATKNAFPIKINEKETIGELKKVIKAENPRGFTSIDAKDMKLWKVRIKSDRDDLIQNLTLRDNDELLNTNDIEDYWTGIPTKKHIHVIIDLPELIVTPKRDVSEFWELIATLRSQVETSPRKRKAVEESKNFLNPIILYFLASSFYLREVLCPTVPVLRKKKWTINETIKPNEVQSVYFVDPAFNEKTTIFVQRIIKGSLLMLTGARASGKSTRVYRLIQQLHDHDYICLYTSFKYVIFKESLRTFWNTLGNAIKMSNDTKLCEIHSSSDFLNAFAKDKWDKKFILFLDEFDKLYDATDEVRNNCLEIFRGLKNTADGSAIVSIVATGTFSIRFLNSSNSRLSPFNVADSLNNPYFSEEEVKLLFDEFATDRNIKIDSEVVKDIYVQSNGHPGLICFCGRSIDDYLIGKIQNQHLDSAIWQSFSVESLHEHMLSYLTFRKMIKTLTSEISKRAMELLRFRFLGFLVNEGVLLMDEATKNQFKISSAYIDGLIRRHVVPKVYPSAPQIRIPRTSNGSLAILKTLKESIRLFDKEIISRSSVCSYKRARVKVDGLSNKTVPRESVYDTELSRVLFNWLPMEGFIIIGQWNLIKCRSSGGNYHRYSNIVITTTERSKIVLELLATATKTELEEHFMQALDYAKMLSAGETWIVHFTREFDIILKPHWPSDEQQASGLNVVHFWHDEEFTNVRMSSLLHNSAGEIYHIINQPVAGGIWPCKR</sequence>
<dbReference type="STRING" id="1348612.A0A397IJW7"/>
<keyword evidence="6" id="KW-1185">Reference proteome</keyword>
<protein>
    <recommendedName>
        <fullName evidence="4">Crinkler effector protein N-terminal domain-containing protein</fullName>
    </recommendedName>
</protein>
<evidence type="ECO:0000313" key="5">
    <source>
        <dbReference type="EMBL" id="RHZ75162.1"/>
    </source>
</evidence>
<comment type="caution">
    <text evidence="5">The sequence shown here is derived from an EMBL/GenBank/DDBJ whole genome shotgun (WGS) entry which is preliminary data.</text>
</comment>
<evidence type="ECO:0000256" key="1">
    <source>
        <dbReference type="ARBA" id="ARBA00004340"/>
    </source>
</evidence>
<dbReference type="InterPro" id="IPR027417">
    <property type="entry name" value="P-loop_NTPase"/>
</dbReference>
<gene>
    <name evidence="5" type="ORF">Glove_217g51</name>
</gene>
<dbReference type="Gene3D" id="3.40.50.300">
    <property type="entry name" value="P-loop containing nucleotide triphosphate hydrolases"/>
    <property type="match status" value="1"/>
</dbReference>
<evidence type="ECO:0000313" key="6">
    <source>
        <dbReference type="Proteomes" id="UP000266861"/>
    </source>
</evidence>
<evidence type="ECO:0000256" key="2">
    <source>
        <dbReference type="ARBA" id="ARBA00004613"/>
    </source>
</evidence>
<evidence type="ECO:0000256" key="3">
    <source>
        <dbReference type="ARBA" id="ARBA00022525"/>
    </source>
</evidence>
<dbReference type="Pfam" id="PF14516">
    <property type="entry name" value="AAA_35"/>
    <property type="match status" value="1"/>
</dbReference>
<dbReference type="GO" id="GO:0043657">
    <property type="term" value="C:host cell"/>
    <property type="evidence" value="ECO:0007669"/>
    <property type="project" value="UniProtKB-SubCell"/>
</dbReference>
<dbReference type="GO" id="GO:0005576">
    <property type="term" value="C:extracellular region"/>
    <property type="evidence" value="ECO:0007669"/>
    <property type="project" value="UniProtKB-SubCell"/>
</dbReference>
<dbReference type="OrthoDB" id="5596319at2759"/>